<dbReference type="Proteomes" id="UP000054321">
    <property type="component" value="Unassembled WGS sequence"/>
</dbReference>
<dbReference type="HOGENOM" id="CLU_188562_2_0_1"/>
<reference evidence="2" key="2">
    <citation type="submission" date="2015-01" db="EMBL/GenBank/DDBJ databases">
        <title>Evolutionary Origins and Diversification of the Mycorrhizal Mutualists.</title>
        <authorList>
            <consortium name="DOE Joint Genome Institute"/>
            <consortium name="Mycorrhizal Genomics Consortium"/>
            <person name="Kohler A."/>
            <person name="Kuo A."/>
            <person name="Nagy L.G."/>
            <person name="Floudas D."/>
            <person name="Copeland A."/>
            <person name="Barry K.W."/>
            <person name="Cichocki N."/>
            <person name="Veneault-Fourrey C."/>
            <person name="LaButti K."/>
            <person name="Lindquist E.A."/>
            <person name="Lipzen A."/>
            <person name="Lundell T."/>
            <person name="Morin E."/>
            <person name="Murat C."/>
            <person name="Riley R."/>
            <person name="Ohm R."/>
            <person name="Sun H."/>
            <person name="Tunlid A."/>
            <person name="Henrissat B."/>
            <person name="Grigoriev I.V."/>
            <person name="Hibbett D.S."/>
            <person name="Martin F."/>
        </authorList>
    </citation>
    <scope>NUCLEOTIDE SEQUENCE [LARGE SCALE GENOMIC DNA]</scope>
    <source>
        <strain evidence="2">Zn</strain>
    </source>
</reference>
<organism evidence="1 2">
    <name type="scientific">Oidiodendron maius (strain Zn)</name>
    <dbReference type="NCBI Taxonomy" id="913774"/>
    <lineage>
        <taxon>Eukaryota</taxon>
        <taxon>Fungi</taxon>
        <taxon>Dikarya</taxon>
        <taxon>Ascomycota</taxon>
        <taxon>Pezizomycotina</taxon>
        <taxon>Leotiomycetes</taxon>
        <taxon>Leotiomycetes incertae sedis</taxon>
        <taxon>Myxotrichaceae</taxon>
        <taxon>Oidiodendron</taxon>
    </lineage>
</organism>
<reference evidence="1 2" key="1">
    <citation type="submission" date="2014-04" db="EMBL/GenBank/DDBJ databases">
        <authorList>
            <consortium name="DOE Joint Genome Institute"/>
            <person name="Kuo A."/>
            <person name="Martino E."/>
            <person name="Perotto S."/>
            <person name="Kohler A."/>
            <person name="Nagy L.G."/>
            <person name="Floudas D."/>
            <person name="Copeland A."/>
            <person name="Barry K.W."/>
            <person name="Cichocki N."/>
            <person name="Veneault-Fourrey C."/>
            <person name="LaButti K."/>
            <person name="Lindquist E.A."/>
            <person name="Lipzen A."/>
            <person name="Lundell T."/>
            <person name="Morin E."/>
            <person name="Murat C."/>
            <person name="Sun H."/>
            <person name="Tunlid A."/>
            <person name="Henrissat B."/>
            <person name="Grigoriev I.V."/>
            <person name="Hibbett D.S."/>
            <person name="Martin F."/>
            <person name="Nordberg H.P."/>
            <person name="Cantor M.N."/>
            <person name="Hua S.X."/>
        </authorList>
    </citation>
    <scope>NUCLEOTIDE SEQUENCE [LARGE SCALE GENOMIC DNA]</scope>
    <source>
        <strain evidence="1 2">Zn</strain>
    </source>
</reference>
<evidence type="ECO:0008006" key="3">
    <source>
        <dbReference type="Google" id="ProtNLM"/>
    </source>
</evidence>
<dbReference type="GO" id="GO:0005739">
    <property type="term" value="C:mitochondrion"/>
    <property type="evidence" value="ECO:0007669"/>
    <property type="project" value="InterPro"/>
</dbReference>
<dbReference type="InterPro" id="IPR034595">
    <property type="entry name" value="NDUFAF8"/>
</dbReference>
<protein>
    <recommendedName>
        <fullName evidence="3">IMS import disulfide relay-system CHCH-CHCH-like Cx9C domain-containing protein</fullName>
    </recommendedName>
</protein>
<dbReference type="PANTHER" id="PTHR34561">
    <property type="entry name" value="NADH DEHYDROGENASE [UBIQUINONE] 1 ALPHA SUBCOMPLEX ASSEMBLY FACTOR 8"/>
    <property type="match status" value="1"/>
</dbReference>
<dbReference type="InParanoid" id="A0A0C3CR19"/>
<dbReference type="GO" id="GO:0032981">
    <property type="term" value="P:mitochondrial respiratory chain complex I assembly"/>
    <property type="evidence" value="ECO:0007669"/>
    <property type="project" value="InterPro"/>
</dbReference>
<proteinExistence type="predicted"/>
<gene>
    <name evidence="1" type="ORF">OIDMADRAFT_86633</name>
</gene>
<dbReference type="OrthoDB" id="3821113at2759"/>
<keyword evidence="2" id="KW-1185">Reference proteome</keyword>
<accession>A0A0C3CR19</accession>
<sequence>MPARTRPIDKFAQAVAKCSAEASVYGKCIVADYNSVHKDKCLTEFQRLKDCYMV</sequence>
<dbReference type="PANTHER" id="PTHR34561:SF1">
    <property type="entry name" value="NADH DEHYDROGENASE [UBIQUINONE] 1 ALPHA SUBCOMPLEX ASSEMBLY FACTOR 8"/>
    <property type="match status" value="1"/>
</dbReference>
<evidence type="ECO:0000313" key="1">
    <source>
        <dbReference type="EMBL" id="KIN01464.1"/>
    </source>
</evidence>
<feature type="non-terminal residue" evidence="1">
    <location>
        <position position="54"/>
    </location>
</feature>
<evidence type="ECO:0000313" key="2">
    <source>
        <dbReference type="Proteomes" id="UP000054321"/>
    </source>
</evidence>
<dbReference type="AlphaFoldDB" id="A0A0C3CR19"/>
<name>A0A0C3CR19_OIDMZ</name>
<dbReference type="EMBL" id="KN832876">
    <property type="protein sequence ID" value="KIN01464.1"/>
    <property type="molecule type" value="Genomic_DNA"/>
</dbReference>